<dbReference type="InterPro" id="IPR016292">
    <property type="entry name" value="Epoxide_hydrolase"/>
</dbReference>
<dbReference type="OrthoDB" id="7130006at2759"/>
<feature type="active site" description="Proton acceptor" evidence="3">
    <location>
        <position position="384"/>
    </location>
</feature>
<dbReference type="PRINTS" id="PR00412">
    <property type="entry name" value="EPOXHYDRLASE"/>
</dbReference>
<organism evidence="5 6">
    <name type="scientific">Microbotryum intermedium</name>
    <dbReference type="NCBI Taxonomy" id="269621"/>
    <lineage>
        <taxon>Eukaryota</taxon>
        <taxon>Fungi</taxon>
        <taxon>Dikarya</taxon>
        <taxon>Basidiomycota</taxon>
        <taxon>Pucciniomycotina</taxon>
        <taxon>Microbotryomycetes</taxon>
        <taxon>Microbotryales</taxon>
        <taxon>Microbotryaceae</taxon>
        <taxon>Microbotryum</taxon>
    </lineage>
</organism>
<dbReference type="PANTHER" id="PTHR21661">
    <property type="entry name" value="EPOXIDE HYDROLASE 1-RELATED"/>
    <property type="match status" value="1"/>
</dbReference>
<feature type="domain" description="Epoxide hydrolase N-terminal" evidence="4">
    <location>
        <begin position="13"/>
        <end position="135"/>
    </location>
</feature>
<comment type="similarity">
    <text evidence="1">Belongs to the peptidase S33 family.</text>
</comment>
<dbReference type="InterPro" id="IPR000639">
    <property type="entry name" value="Epox_hydrolase-like"/>
</dbReference>
<keyword evidence="2" id="KW-0378">Hydrolase</keyword>
<evidence type="ECO:0000313" key="6">
    <source>
        <dbReference type="Proteomes" id="UP000198372"/>
    </source>
</evidence>
<feature type="active site" description="Proton donor" evidence="3">
    <location>
        <position position="328"/>
    </location>
</feature>
<dbReference type="Gene3D" id="3.40.50.1820">
    <property type="entry name" value="alpha/beta hydrolase"/>
    <property type="match status" value="1"/>
</dbReference>
<dbReference type="PIRSF" id="PIRSF001112">
    <property type="entry name" value="Epoxide_hydrolase"/>
    <property type="match status" value="1"/>
</dbReference>
<dbReference type="Proteomes" id="UP000198372">
    <property type="component" value="Unassembled WGS sequence"/>
</dbReference>
<dbReference type="AlphaFoldDB" id="A0A238FDR9"/>
<name>A0A238FDR9_9BASI</name>
<evidence type="ECO:0000256" key="3">
    <source>
        <dbReference type="PIRSR" id="PIRSR001112-1"/>
    </source>
</evidence>
<dbReference type="Pfam" id="PF06441">
    <property type="entry name" value="EHN"/>
    <property type="match status" value="1"/>
</dbReference>
<dbReference type="EMBL" id="FMSP01000008">
    <property type="protein sequence ID" value="SCV71972.1"/>
    <property type="molecule type" value="Genomic_DNA"/>
</dbReference>
<dbReference type="PANTHER" id="PTHR21661:SF39">
    <property type="entry name" value="HYDROLASE, PUTATIVE (AFU_ORTHOLOGUE AFUA_3G08960)-RELATED"/>
    <property type="match status" value="1"/>
</dbReference>
<gene>
    <name evidence="5" type="ORF">BQ2448_4666</name>
</gene>
<evidence type="ECO:0000256" key="1">
    <source>
        <dbReference type="ARBA" id="ARBA00010088"/>
    </source>
</evidence>
<sequence length="410" mass="46111">MASSSSPLKSKRFFPSFEASQLDALRSTLAQCRTSLPAPTYASMQASKDGKNYGVTSEWMDHTLEYWHESFDWSKREKNMNSVDHYMTTIDDAECGQFKAIVNRFQIHYIAHFSPDPTAIPLLLFHGWPGSAHEFTEAIKLLSKPSSSSSSPSFSIVCPNQPGYGWSSGPPLDRSFGMYDVARICHALMLGLGFKSYVAQGGDIGSVIARIMASRYKECRAVNLNYLPLLPASGQWVSGWDTGLNPREKDNAYKAFKFAMTGRGYGTMHGTRPATIGIIVQSSPTALLAWLGEKLLEWTEQDPDLDHLLEIVTTWWLLGTFPKSIYAYAELTSGVGTWHRDPKLYIYQPFGFSSFGHEIASAPEAWAKETGRLEFYRYHEKGGHFAAMERPEDFAQDMRDCFGKLWHLKQ</sequence>
<dbReference type="GO" id="GO:0004301">
    <property type="term" value="F:epoxide hydrolase activity"/>
    <property type="evidence" value="ECO:0007669"/>
    <property type="project" value="TreeGrafter"/>
</dbReference>
<evidence type="ECO:0000313" key="5">
    <source>
        <dbReference type="EMBL" id="SCV71972.1"/>
    </source>
</evidence>
<dbReference type="SUPFAM" id="SSF53474">
    <property type="entry name" value="alpha/beta-Hydrolases"/>
    <property type="match status" value="1"/>
</dbReference>
<dbReference type="STRING" id="269621.A0A238FDR9"/>
<protein>
    <submittedName>
        <fullName evidence="5">BQ2448_4666 protein</fullName>
    </submittedName>
</protein>
<evidence type="ECO:0000256" key="2">
    <source>
        <dbReference type="ARBA" id="ARBA00022801"/>
    </source>
</evidence>
<accession>A0A238FDR9</accession>
<feature type="active site" description="Nucleophile" evidence="3">
    <location>
        <position position="203"/>
    </location>
</feature>
<evidence type="ECO:0000259" key="4">
    <source>
        <dbReference type="Pfam" id="PF06441"/>
    </source>
</evidence>
<reference evidence="6" key="1">
    <citation type="submission" date="2016-09" db="EMBL/GenBank/DDBJ databases">
        <authorList>
            <person name="Jeantristanb JTB J.-T."/>
            <person name="Ricardo R."/>
        </authorList>
    </citation>
    <scope>NUCLEOTIDE SEQUENCE [LARGE SCALE GENOMIC DNA]</scope>
</reference>
<proteinExistence type="inferred from homology"/>
<dbReference type="GO" id="GO:0097176">
    <property type="term" value="P:epoxide metabolic process"/>
    <property type="evidence" value="ECO:0007669"/>
    <property type="project" value="TreeGrafter"/>
</dbReference>
<dbReference type="InterPro" id="IPR029058">
    <property type="entry name" value="AB_hydrolase_fold"/>
</dbReference>
<keyword evidence="6" id="KW-1185">Reference proteome</keyword>
<dbReference type="InterPro" id="IPR010497">
    <property type="entry name" value="Epoxide_hydro_N"/>
</dbReference>